<name>A0ABP1CGR2_9APHY</name>
<dbReference type="Proteomes" id="UP001497453">
    <property type="component" value="Chromosome 1"/>
</dbReference>
<accession>A0ABP1CGR2</accession>
<evidence type="ECO:0000313" key="2">
    <source>
        <dbReference type="Proteomes" id="UP001497453"/>
    </source>
</evidence>
<keyword evidence="2" id="KW-1185">Reference proteome</keyword>
<dbReference type="EMBL" id="OZ037944">
    <property type="protein sequence ID" value="CAL1693824.1"/>
    <property type="molecule type" value="Genomic_DNA"/>
</dbReference>
<reference evidence="2" key="1">
    <citation type="submission" date="2024-04" db="EMBL/GenBank/DDBJ databases">
        <authorList>
            <person name="Shaw F."/>
            <person name="Minotto A."/>
        </authorList>
    </citation>
    <scope>NUCLEOTIDE SEQUENCE [LARGE SCALE GENOMIC DNA]</scope>
</reference>
<proteinExistence type="predicted"/>
<gene>
    <name evidence="1" type="ORF">GFSPODELE1_LOCUS20</name>
</gene>
<evidence type="ECO:0000313" key="1">
    <source>
        <dbReference type="EMBL" id="CAL1693824.1"/>
    </source>
</evidence>
<protein>
    <submittedName>
        <fullName evidence="1">Uncharacterized protein</fullName>
    </submittedName>
</protein>
<sequence length="177" mass="19472">MMNLARTLLPLQCSIRNSFQLAIAPNAYQTALYRPFELPLPNSAYCHSTMSTAHAAGTPEWLQDTLVKLLNAPHISFPKPTGALAHIRMGPGPVDLFSTYYSNFFTSDAKGIVAGKEVDHEGLKEALLRLQKKWQADAAKFSPQASVENSEHPIVTVISWSPRNFNKDTAEVKASCS</sequence>
<organism evidence="1 2">
    <name type="scientific">Somion occarium</name>
    <dbReference type="NCBI Taxonomy" id="3059160"/>
    <lineage>
        <taxon>Eukaryota</taxon>
        <taxon>Fungi</taxon>
        <taxon>Dikarya</taxon>
        <taxon>Basidiomycota</taxon>
        <taxon>Agaricomycotina</taxon>
        <taxon>Agaricomycetes</taxon>
        <taxon>Polyporales</taxon>
        <taxon>Cerrenaceae</taxon>
        <taxon>Somion</taxon>
    </lineage>
</organism>